<feature type="non-terminal residue" evidence="2">
    <location>
        <position position="1"/>
    </location>
</feature>
<feature type="non-terminal residue" evidence="2">
    <location>
        <position position="78"/>
    </location>
</feature>
<accession>A0A8S3DMS3</accession>
<feature type="region of interest" description="Disordered" evidence="1">
    <location>
        <begin position="1"/>
        <end position="51"/>
    </location>
</feature>
<comment type="caution">
    <text evidence="2">The sequence shown here is derived from an EMBL/GenBank/DDBJ whole genome shotgun (WGS) entry which is preliminary data.</text>
</comment>
<reference evidence="2" key="1">
    <citation type="submission" date="2021-02" db="EMBL/GenBank/DDBJ databases">
        <authorList>
            <person name="Nowell W R."/>
        </authorList>
    </citation>
    <scope>NUCLEOTIDE SEQUENCE</scope>
</reference>
<sequence length="78" mass="8635">NGFATLSSSSSSSVKSSEKKKRSHLRHIFPSANINNNNNNNNNNLNSNEYSSPLSFTIEQKRSSRAPIQIIEQDLGTL</sequence>
<proteinExistence type="predicted"/>
<name>A0A8S3DMS3_9BILA</name>
<protein>
    <submittedName>
        <fullName evidence="2">Uncharacterized protein</fullName>
    </submittedName>
</protein>
<feature type="compositionally biased region" description="Basic residues" evidence="1">
    <location>
        <begin position="18"/>
        <end position="27"/>
    </location>
</feature>
<gene>
    <name evidence="2" type="ORF">SMN809_LOCUS57372</name>
</gene>
<evidence type="ECO:0000256" key="1">
    <source>
        <dbReference type="SAM" id="MobiDB-lite"/>
    </source>
</evidence>
<evidence type="ECO:0000313" key="3">
    <source>
        <dbReference type="Proteomes" id="UP000676336"/>
    </source>
</evidence>
<evidence type="ECO:0000313" key="2">
    <source>
        <dbReference type="EMBL" id="CAF5014887.1"/>
    </source>
</evidence>
<dbReference type="EMBL" id="CAJOBI010209711">
    <property type="protein sequence ID" value="CAF5014887.1"/>
    <property type="molecule type" value="Genomic_DNA"/>
</dbReference>
<dbReference type="Proteomes" id="UP000676336">
    <property type="component" value="Unassembled WGS sequence"/>
</dbReference>
<feature type="compositionally biased region" description="Low complexity" evidence="1">
    <location>
        <begin position="33"/>
        <end position="48"/>
    </location>
</feature>
<organism evidence="2 3">
    <name type="scientific">Rotaria magnacalcarata</name>
    <dbReference type="NCBI Taxonomy" id="392030"/>
    <lineage>
        <taxon>Eukaryota</taxon>
        <taxon>Metazoa</taxon>
        <taxon>Spiralia</taxon>
        <taxon>Gnathifera</taxon>
        <taxon>Rotifera</taxon>
        <taxon>Eurotatoria</taxon>
        <taxon>Bdelloidea</taxon>
        <taxon>Philodinida</taxon>
        <taxon>Philodinidae</taxon>
        <taxon>Rotaria</taxon>
    </lineage>
</organism>
<dbReference type="AlphaFoldDB" id="A0A8S3DMS3"/>